<dbReference type="AlphaFoldDB" id="A0A7S9LU74"/>
<dbReference type="EMBL" id="CP064942">
    <property type="protein sequence ID" value="QPH55349.1"/>
    <property type="molecule type" value="Genomic_DNA"/>
</dbReference>
<dbReference type="RefSeq" id="WP_196104548.1">
    <property type="nucleotide sequence ID" value="NZ_CP064942.1"/>
</dbReference>
<feature type="transmembrane region" description="Helical" evidence="2">
    <location>
        <begin position="15"/>
        <end position="33"/>
    </location>
</feature>
<evidence type="ECO:0000256" key="2">
    <source>
        <dbReference type="SAM" id="Phobius"/>
    </source>
</evidence>
<keyword evidence="2" id="KW-0812">Transmembrane</keyword>
<evidence type="ECO:0000256" key="1">
    <source>
        <dbReference type="SAM" id="MobiDB-lite"/>
    </source>
</evidence>
<keyword evidence="2" id="KW-1133">Transmembrane helix</keyword>
<keyword evidence="2" id="KW-0472">Membrane</keyword>
<dbReference type="KEGG" id="poz:I0K15_06315"/>
<reference evidence="3 4" key="1">
    <citation type="submission" date="2020-11" db="EMBL/GenBank/DDBJ databases">
        <title>Description of Pontivivens ytuae sp. nov. isolated from deep sea sediment of Mariana Trench.</title>
        <authorList>
            <person name="Wang Z."/>
            <person name="Sun Q.-L."/>
            <person name="Xu X.-D."/>
            <person name="Tang Y.-Z."/>
            <person name="Zhang J."/>
        </authorList>
    </citation>
    <scope>NUCLEOTIDE SEQUENCE [LARGE SCALE GENOMIC DNA]</scope>
    <source>
        <strain evidence="3 4">MT2928</strain>
    </source>
</reference>
<sequence>MSDAPDRHPNATRRTLRWLLGAQLMLAGLLILVEIAPTIPRLLAPSSLPELDLPTRPGDQTRRYRPRNPSNPGPGIDPDMPRRLLAEEITVDGRPALQLRGAISPGDGARIVEELRRLEPDLVTLESPGGSVSDALEIGRTIRGIGAETRLADASICLSACPYIFAGGTARQIADSARLGVHQHSFGESTILPAFLAVEDVQRGQAGVLAYLDDMGVDLRIMGPAMATPADEIYILTPDELTDWNVVTQ</sequence>
<organism evidence="3 4">
    <name type="scientific">Pontivivens ytuae</name>
    <dbReference type="NCBI Taxonomy" id="2789856"/>
    <lineage>
        <taxon>Bacteria</taxon>
        <taxon>Pseudomonadati</taxon>
        <taxon>Pseudomonadota</taxon>
        <taxon>Alphaproteobacteria</taxon>
        <taxon>Rhodobacterales</taxon>
        <taxon>Paracoccaceae</taxon>
        <taxon>Pontivivens</taxon>
    </lineage>
</organism>
<evidence type="ECO:0000313" key="4">
    <source>
        <dbReference type="Proteomes" id="UP000594800"/>
    </source>
</evidence>
<feature type="region of interest" description="Disordered" evidence="1">
    <location>
        <begin position="46"/>
        <end position="80"/>
    </location>
</feature>
<dbReference type="Proteomes" id="UP000594800">
    <property type="component" value="Chromosome"/>
</dbReference>
<protein>
    <recommendedName>
        <fullName evidence="5">Clp protease</fullName>
    </recommendedName>
</protein>
<keyword evidence="4" id="KW-1185">Reference proteome</keyword>
<evidence type="ECO:0008006" key="5">
    <source>
        <dbReference type="Google" id="ProtNLM"/>
    </source>
</evidence>
<accession>A0A7S9LU74</accession>
<dbReference type="SUPFAM" id="SSF52096">
    <property type="entry name" value="ClpP/crotonase"/>
    <property type="match status" value="1"/>
</dbReference>
<dbReference type="InterPro" id="IPR029045">
    <property type="entry name" value="ClpP/crotonase-like_dom_sf"/>
</dbReference>
<proteinExistence type="predicted"/>
<gene>
    <name evidence="3" type="ORF">I0K15_06315</name>
</gene>
<evidence type="ECO:0000313" key="3">
    <source>
        <dbReference type="EMBL" id="QPH55349.1"/>
    </source>
</evidence>
<name>A0A7S9LU74_9RHOB</name>
<dbReference type="Gene3D" id="3.90.226.10">
    <property type="entry name" value="2-enoyl-CoA Hydratase, Chain A, domain 1"/>
    <property type="match status" value="1"/>
</dbReference>